<comment type="pathway">
    <text evidence="9 10">Isoprenoid biosynthesis; isopentenyl diphosphate biosynthesis via mevalonate pathway; isopentenyl diphosphate from (R)-mevalonate: step 1/3.</text>
</comment>
<keyword evidence="10" id="KW-1207">Sterol metabolism</keyword>
<evidence type="ECO:0000256" key="6">
    <source>
        <dbReference type="ARBA" id="ARBA00022840"/>
    </source>
</evidence>
<dbReference type="GO" id="GO:0016126">
    <property type="term" value="P:sterol biosynthetic process"/>
    <property type="evidence" value="ECO:0007669"/>
    <property type="project" value="UniProtKB-KW"/>
</dbReference>
<comment type="catalytic activity">
    <reaction evidence="10">
        <text>(R)-mevalonate + ATP = (R)-5-phosphomevalonate + ADP + H(+)</text>
        <dbReference type="Rhea" id="RHEA:17065"/>
        <dbReference type="ChEBI" id="CHEBI:15378"/>
        <dbReference type="ChEBI" id="CHEBI:30616"/>
        <dbReference type="ChEBI" id="CHEBI:36464"/>
        <dbReference type="ChEBI" id="CHEBI:58146"/>
        <dbReference type="ChEBI" id="CHEBI:456216"/>
        <dbReference type="EC" id="2.7.1.36"/>
    </reaction>
</comment>
<evidence type="ECO:0000256" key="3">
    <source>
        <dbReference type="ARBA" id="ARBA00022679"/>
    </source>
</evidence>
<keyword evidence="3 10" id="KW-0808">Transferase</keyword>
<dbReference type="PRINTS" id="PR00959">
    <property type="entry name" value="MEVGALKINASE"/>
</dbReference>
<evidence type="ECO:0000256" key="5">
    <source>
        <dbReference type="ARBA" id="ARBA00022777"/>
    </source>
</evidence>
<keyword evidence="2 10" id="KW-0444">Lipid biosynthesis</keyword>
<dbReference type="Gene3D" id="3.30.70.890">
    <property type="entry name" value="GHMP kinase, C-terminal domain"/>
    <property type="match status" value="1"/>
</dbReference>
<protein>
    <recommendedName>
        <fullName evidence="10">Mevalonate kinase</fullName>
        <shortName evidence="10">MK</shortName>
        <ecNumber evidence="10">2.7.1.36</ecNumber>
    </recommendedName>
</protein>
<dbReference type="Proteomes" id="UP001157974">
    <property type="component" value="Unassembled WGS sequence"/>
</dbReference>
<sequence>MLTKIRTSAPGKVILFGEHSVVYGKRCLATAIDRRTYVTLEGRAESGEIEVSALDQVFDGPLDGLRARCEESGEEPFGMCLGVILAIVQWCCDAPVLAFDGFSLTIESDIPIRRGLGSSASFCVATTSAVLLKFGKISNKLTDLDKKLVNEVAFEMETKIHGRASGVDNTICLYGGILSKLGSSLDVLPGIQLPLLIIDTLVPRNTSEQVARVKDRLASHSAVGHLLLDTLGHIADEALVIIKRSTAGNQLDLEEQLSELFEINQGVLDALGVGHEKVSAVISLCKKYECRAVKITGAGGGGSLIALADRSKSEGQSVSAALREAGFSVLGITTGAEGVRIER</sequence>
<dbReference type="PANTHER" id="PTHR43290">
    <property type="entry name" value="MEVALONATE KINASE"/>
    <property type="match status" value="1"/>
</dbReference>
<dbReference type="Pfam" id="PF08544">
    <property type="entry name" value="GHMP_kinases_C"/>
    <property type="match status" value="1"/>
</dbReference>
<evidence type="ECO:0000259" key="12">
    <source>
        <dbReference type="Pfam" id="PF08544"/>
    </source>
</evidence>
<reference evidence="14 15" key="1">
    <citation type="journal article" date="2023" name="Nat. Commun.">
        <title>Origin of minicircular mitochondrial genomes in red algae.</title>
        <authorList>
            <person name="Lee Y."/>
            <person name="Cho C.H."/>
            <person name="Lee Y.M."/>
            <person name="Park S.I."/>
            <person name="Yang J.H."/>
            <person name="West J.A."/>
            <person name="Bhattacharya D."/>
            <person name="Yoon H.S."/>
        </authorList>
    </citation>
    <scope>NUCLEOTIDE SEQUENCE [LARGE SCALE GENOMIC DNA]</scope>
    <source>
        <strain evidence="14 15">CCMP1338</strain>
        <tissue evidence="14">Whole cell</tissue>
    </source>
</reference>
<dbReference type="PANTHER" id="PTHR43290:SF2">
    <property type="entry name" value="MEVALONATE KINASE"/>
    <property type="match status" value="1"/>
</dbReference>
<dbReference type="GO" id="GO:0005524">
    <property type="term" value="F:ATP binding"/>
    <property type="evidence" value="ECO:0007669"/>
    <property type="project" value="UniProtKB-KW"/>
</dbReference>
<dbReference type="GO" id="GO:0019287">
    <property type="term" value="P:isopentenyl diphosphate biosynthetic process, mevalonate pathway"/>
    <property type="evidence" value="ECO:0007669"/>
    <property type="project" value="TreeGrafter"/>
</dbReference>
<keyword evidence="10" id="KW-0753">Steroid metabolism</keyword>
<keyword evidence="15" id="KW-1185">Reference proteome</keyword>
<evidence type="ECO:0000259" key="13">
    <source>
        <dbReference type="Pfam" id="PF10509"/>
    </source>
</evidence>
<dbReference type="Gene3D" id="3.30.230.10">
    <property type="match status" value="2"/>
</dbReference>
<dbReference type="GO" id="GO:0005829">
    <property type="term" value="C:cytosol"/>
    <property type="evidence" value="ECO:0007669"/>
    <property type="project" value="TreeGrafter"/>
</dbReference>
<comment type="caution">
    <text evidence="14">The sequence shown here is derived from an EMBL/GenBank/DDBJ whole genome shotgun (WGS) entry which is preliminary data.</text>
</comment>
<dbReference type="AlphaFoldDB" id="A0AAV8UQ09"/>
<evidence type="ECO:0000256" key="7">
    <source>
        <dbReference type="ARBA" id="ARBA00022842"/>
    </source>
</evidence>
<evidence type="ECO:0000256" key="10">
    <source>
        <dbReference type="RuleBase" id="RU363087"/>
    </source>
</evidence>
<dbReference type="InterPro" id="IPR006205">
    <property type="entry name" value="Mev_gal_kin"/>
</dbReference>
<dbReference type="InterPro" id="IPR020568">
    <property type="entry name" value="Ribosomal_Su5_D2-typ_SF"/>
</dbReference>
<dbReference type="SUPFAM" id="SSF55060">
    <property type="entry name" value="GHMP Kinase, C-terminal domain"/>
    <property type="match status" value="1"/>
</dbReference>
<dbReference type="InterPro" id="IPR036554">
    <property type="entry name" value="GHMP_kinase_C_sf"/>
</dbReference>
<dbReference type="NCBIfam" id="TIGR00549">
    <property type="entry name" value="mevalon_kin"/>
    <property type="match status" value="1"/>
</dbReference>
<dbReference type="Pfam" id="PF00288">
    <property type="entry name" value="GHMP_kinases_N"/>
    <property type="match status" value="1"/>
</dbReference>
<evidence type="ECO:0000256" key="1">
    <source>
        <dbReference type="ARBA" id="ARBA00022490"/>
    </source>
</evidence>
<accession>A0AAV8UQ09</accession>
<evidence type="ECO:0000256" key="4">
    <source>
        <dbReference type="ARBA" id="ARBA00022741"/>
    </source>
</evidence>
<dbReference type="InterPro" id="IPR019539">
    <property type="entry name" value="GalKase_N"/>
</dbReference>
<dbReference type="InterPro" id="IPR014721">
    <property type="entry name" value="Ribsml_uS5_D2-typ_fold_subgr"/>
</dbReference>
<evidence type="ECO:0000259" key="11">
    <source>
        <dbReference type="Pfam" id="PF00288"/>
    </source>
</evidence>
<keyword evidence="6 10" id="KW-0067">ATP-binding</keyword>
<keyword evidence="4 10" id="KW-0547">Nucleotide-binding</keyword>
<feature type="domain" description="GHMP kinase C-terminal" evidence="12">
    <location>
        <begin position="257"/>
        <end position="325"/>
    </location>
</feature>
<evidence type="ECO:0000313" key="15">
    <source>
        <dbReference type="Proteomes" id="UP001157974"/>
    </source>
</evidence>
<evidence type="ECO:0000256" key="8">
    <source>
        <dbReference type="ARBA" id="ARBA00023098"/>
    </source>
</evidence>
<comment type="subcellular location">
    <subcellularLocation>
        <location evidence="10">Cytoplasm</location>
    </subcellularLocation>
</comment>
<keyword evidence="5 10" id="KW-0418">Kinase</keyword>
<keyword evidence="10" id="KW-0752">Steroid biosynthesis</keyword>
<comment type="similarity">
    <text evidence="10">Belongs to the GHMP kinase family. Mevalonate kinase subfamily.</text>
</comment>
<organism evidence="14 15">
    <name type="scientific">Rhodosorus marinus</name>
    <dbReference type="NCBI Taxonomy" id="101924"/>
    <lineage>
        <taxon>Eukaryota</taxon>
        <taxon>Rhodophyta</taxon>
        <taxon>Stylonematophyceae</taxon>
        <taxon>Stylonematales</taxon>
        <taxon>Stylonemataceae</taxon>
        <taxon>Rhodosorus</taxon>
    </lineage>
</organism>
<evidence type="ECO:0000313" key="14">
    <source>
        <dbReference type="EMBL" id="KAJ8903586.1"/>
    </source>
</evidence>
<keyword evidence="10" id="KW-0756">Sterol biosynthesis</keyword>
<dbReference type="GO" id="GO:0004496">
    <property type="term" value="F:mevalonate kinase activity"/>
    <property type="evidence" value="ECO:0007669"/>
    <property type="project" value="UniProtKB-EC"/>
</dbReference>
<dbReference type="InterPro" id="IPR006204">
    <property type="entry name" value="GHMP_kinase_N_dom"/>
</dbReference>
<evidence type="ECO:0000256" key="9">
    <source>
        <dbReference type="ARBA" id="ARBA00029438"/>
    </source>
</evidence>
<feature type="domain" description="GHMP kinase N-terminal" evidence="11">
    <location>
        <begin position="100"/>
        <end position="176"/>
    </location>
</feature>
<dbReference type="InterPro" id="IPR013750">
    <property type="entry name" value="GHMP_kinase_C_dom"/>
</dbReference>
<gene>
    <name evidence="14" type="ORF">NDN08_004690</name>
</gene>
<keyword evidence="1 10" id="KW-0963">Cytoplasm</keyword>
<dbReference type="EC" id="2.7.1.36" evidence="10"/>
<dbReference type="SUPFAM" id="SSF54211">
    <property type="entry name" value="Ribosomal protein S5 domain 2-like"/>
    <property type="match status" value="1"/>
</dbReference>
<dbReference type="GO" id="GO:0005975">
    <property type="term" value="P:carbohydrate metabolic process"/>
    <property type="evidence" value="ECO:0007669"/>
    <property type="project" value="UniProtKB-ARBA"/>
</dbReference>
<proteinExistence type="inferred from homology"/>
<evidence type="ECO:0000256" key="2">
    <source>
        <dbReference type="ARBA" id="ARBA00022516"/>
    </source>
</evidence>
<name>A0AAV8UQ09_9RHOD</name>
<dbReference type="EMBL" id="JAMWBK010000007">
    <property type="protein sequence ID" value="KAJ8903586.1"/>
    <property type="molecule type" value="Genomic_DNA"/>
</dbReference>
<feature type="domain" description="Galactokinase N-terminal" evidence="13">
    <location>
        <begin position="7"/>
        <end position="39"/>
    </location>
</feature>
<keyword evidence="8 10" id="KW-0443">Lipid metabolism</keyword>
<keyword evidence="7" id="KW-0460">Magnesium</keyword>
<dbReference type="Pfam" id="PF10509">
    <property type="entry name" value="GalKase_gal_bdg"/>
    <property type="match status" value="1"/>
</dbReference>